<dbReference type="InterPro" id="IPR011990">
    <property type="entry name" value="TPR-like_helical_dom_sf"/>
</dbReference>
<dbReference type="AlphaFoldDB" id="A0A1F7UP10"/>
<reference evidence="2 3" key="1">
    <citation type="journal article" date="2016" name="Nat. Commun.">
        <title>Thousands of microbial genomes shed light on interconnected biogeochemical processes in an aquifer system.</title>
        <authorList>
            <person name="Anantharaman K."/>
            <person name="Brown C.T."/>
            <person name="Hug L.A."/>
            <person name="Sharon I."/>
            <person name="Castelle C.J."/>
            <person name="Probst A.J."/>
            <person name="Thomas B.C."/>
            <person name="Singh A."/>
            <person name="Wilkins M.J."/>
            <person name="Karaoz U."/>
            <person name="Brodie E.L."/>
            <person name="Williams K.H."/>
            <person name="Hubbard S.S."/>
            <person name="Banfield J.F."/>
        </authorList>
    </citation>
    <scope>NUCLEOTIDE SEQUENCE [LARGE SCALE GENOMIC DNA]</scope>
</reference>
<protein>
    <submittedName>
        <fullName evidence="2">Uncharacterized protein</fullName>
    </submittedName>
</protein>
<keyword evidence="1" id="KW-1133">Transmembrane helix</keyword>
<proteinExistence type="predicted"/>
<dbReference type="Proteomes" id="UP000176897">
    <property type="component" value="Unassembled WGS sequence"/>
</dbReference>
<evidence type="ECO:0000313" key="2">
    <source>
        <dbReference type="EMBL" id="OGL80012.1"/>
    </source>
</evidence>
<gene>
    <name evidence="2" type="ORF">A3B21_02480</name>
</gene>
<sequence length="248" mass="28482">MITLIITVLILAALGIIVFIVIRKFPQLSAMNIEESPGAKLKRLKQNIVAMRMMRKAHELQHKVITPENWARVKYLLSGSYKKLKLLEEKYKAHTAEAKIQLLLKRGRVALSDDLELAEQCFLDVITLDPKHLESYEALLHIYLSKKSLPEAIELLEFLVKLNPALAGRYLFDVAGALLENGDRKGAWHYAAQALTFEPQSPKYLDFLIELAILEKRRREGEKYLETLSEVNSENAKLEDFEKRLQEL</sequence>
<name>A0A1F7UP10_9BACT</name>
<organism evidence="2 3">
    <name type="scientific">Candidatus Uhrbacteria bacterium RIFCSPLOWO2_01_FULL_47_24</name>
    <dbReference type="NCBI Taxonomy" id="1802401"/>
    <lineage>
        <taxon>Bacteria</taxon>
        <taxon>Candidatus Uhriibacteriota</taxon>
    </lineage>
</organism>
<dbReference type="SUPFAM" id="SSF48452">
    <property type="entry name" value="TPR-like"/>
    <property type="match status" value="1"/>
</dbReference>
<accession>A0A1F7UP10</accession>
<dbReference type="EMBL" id="MGEJ01000017">
    <property type="protein sequence ID" value="OGL80012.1"/>
    <property type="molecule type" value="Genomic_DNA"/>
</dbReference>
<comment type="caution">
    <text evidence="2">The sequence shown here is derived from an EMBL/GenBank/DDBJ whole genome shotgun (WGS) entry which is preliminary data.</text>
</comment>
<evidence type="ECO:0000313" key="3">
    <source>
        <dbReference type="Proteomes" id="UP000176897"/>
    </source>
</evidence>
<keyword evidence="1" id="KW-0472">Membrane</keyword>
<feature type="transmembrane region" description="Helical" evidence="1">
    <location>
        <begin position="6"/>
        <end position="22"/>
    </location>
</feature>
<keyword evidence="1" id="KW-0812">Transmembrane</keyword>
<dbReference type="Gene3D" id="1.25.40.10">
    <property type="entry name" value="Tetratricopeptide repeat domain"/>
    <property type="match status" value="1"/>
</dbReference>
<evidence type="ECO:0000256" key="1">
    <source>
        <dbReference type="SAM" id="Phobius"/>
    </source>
</evidence>